<dbReference type="Gene3D" id="3.40.30.10">
    <property type="entry name" value="Glutaredoxin"/>
    <property type="match status" value="1"/>
</dbReference>
<evidence type="ECO:0000313" key="2">
    <source>
        <dbReference type="EMBL" id="QDT12422.1"/>
    </source>
</evidence>
<evidence type="ECO:0008006" key="4">
    <source>
        <dbReference type="Google" id="ProtNLM"/>
    </source>
</evidence>
<protein>
    <recommendedName>
        <fullName evidence="4">Alkyl hydroperoxide reductase subunit C/ Thiol specific antioxidant domain-containing protein</fullName>
    </recommendedName>
</protein>
<keyword evidence="1" id="KW-0732">Signal</keyword>
<evidence type="ECO:0000256" key="1">
    <source>
        <dbReference type="SAM" id="SignalP"/>
    </source>
</evidence>
<name>A0A517NZ63_9BACT</name>
<reference evidence="2 3" key="1">
    <citation type="submission" date="2019-02" db="EMBL/GenBank/DDBJ databases">
        <title>Deep-cultivation of Planctomycetes and their phenomic and genomic characterization uncovers novel biology.</title>
        <authorList>
            <person name="Wiegand S."/>
            <person name="Jogler M."/>
            <person name="Boedeker C."/>
            <person name="Pinto D."/>
            <person name="Vollmers J."/>
            <person name="Rivas-Marin E."/>
            <person name="Kohn T."/>
            <person name="Peeters S.H."/>
            <person name="Heuer A."/>
            <person name="Rast P."/>
            <person name="Oberbeckmann S."/>
            <person name="Bunk B."/>
            <person name="Jeske O."/>
            <person name="Meyerdierks A."/>
            <person name="Storesund J.E."/>
            <person name="Kallscheuer N."/>
            <person name="Luecker S."/>
            <person name="Lage O.M."/>
            <person name="Pohl T."/>
            <person name="Merkel B.J."/>
            <person name="Hornburger P."/>
            <person name="Mueller R.-W."/>
            <person name="Bruemmer F."/>
            <person name="Labrenz M."/>
            <person name="Spormann A.M."/>
            <person name="Op den Camp H."/>
            <person name="Overmann J."/>
            <person name="Amann R."/>
            <person name="Jetten M.S.M."/>
            <person name="Mascher T."/>
            <person name="Medema M.H."/>
            <person name="Devos D.P."/>
            <person name="Kaster A.-K."/>
            <person name="Ovreas L."/>
            <person name="Rohde M."/>
            <person name="Galperin M.Y."/>
            <person name="Jogler C."/>
        </authorList>
    </citation>
    <scope>NUCLEOTIDE SEQUENCE [LARGE SCALE GENOMIC DNA]</scope>
    <source>
        <strain evidence="2 3">K23_9</strain>
    </source>
</reference>
<dbReference type="AlphaFoldDB" id="A0A517NZ63"/>
<evidence type="ECO:0000313" key="3">
    <source>
        <dbReference type="Proteomes" id="UP000319817"/>
    </source>
</evidence>
<keyword evidence="3" id="KW-1185">Reference proteome</keyword>
<dbReference type="SUPFAM" id="SSF52833">
    <property type="entry name" value="Thioredoxin-like"/>
    <property type="match status" value="1"/>
</dbReference>
<accession>A0A517NZ63</accession>
<proteinExistence type="predicted"/>
<feature type="chain" id="PRO_5021940532" description="Alkyl hydroperoxide reductase subunit C/ Thiol specific antioxidant domain-containing protein" evidence="1">
    <location>
        <begin position="21"/>
        <end position="67"/>
    </location>
</feature>
<gene>
    <name evidence="2" type="ORF">K239x_44320</name>
</gene>
<dbReference type="EMBL" id="CP036526">
    <property type="protein sequence ID" value="QDT12422.1"/>
    <property type="molecule type" value="Genomic_DNA"/>
</dbReference>
<dbReference type="InterPro" id="IPR036249">
    <property type="entry name" value="Thioredoxin-like_sf"/>
</dbReference>
<dbReference type="Proteomes" id="UP000319817">
    <property type="component" value="Chromosome"/>
</dbReference>
<organism evidence="2 3">
    <name type="scientific">Stieleria marina</name>
    <dbReference type="NCBI Taxonomy" id="1930275"/>
    <lineage>
        <taxon>Bacteria</taxon>
        <taxon>Pseudomonadati</taxon>
        <taxon>Planctomycetota</taxon>
        <taxon>Planctomycetia</taxon>
        <taxon>Pirellulales</taxon>
        <taxon>Pirellulaceae</taxon>
        <taxon>Stieleria</taxon>
    </lineage>
</organism>
<dbReference type="RefSeq" id="WP_145420288.1">
    <property type="nucleotide sequence ID" value="NZ_CP036526.1"/>
</dbReference>
<feature type="signal peptide" evidence="1">
    <location>
        <begin position="1"/>
        <end position="20"/>
    </location>
</feature>
<sequence precursor="true">MYLRIVGGVALAMLATTVFAEAPATKVVVGKAAPDIVMTGIDGEEMKLSDVTKQGKNVALMFSRAHW</sequence>